<feature type="binding site" evidence="10">
    <location>
        <begin position="114"/>
        <end position="121"/>
    </location>
    <ligand>
        <name>GTP</name>
        <dbReference type="ChEBI" id="CHEBI:37565"/>
    </ligand>
</feature>
<keyword evidence="6 10" id="KW-0342">GTP-binding</keyword>
<feature type="domain" description="SRP54-type proteins GTP-binding" evidence="12">
    <location>
        <begin position="107"/>
        <end position="308"/>
    </location>
</feature>
<evidence type="ECO:0000256" key="3">
    <source>
        <dbReference type="ARBA" id="ARBA00022490"/>
    </source>
</evidence>
<feature type="binding site" evidence="10">
    <location>
        <begin position="260"/>
        <end position="263"/>
    </location>
    <ligand>
        <name>GTP</name>
        <dbReference type="ChEBI" id="CHEBI:37565"/>
    </ligand>
</feature>
<dbReference type="NCBIfam" id="TIGR00064">
    <property type="entry name" value="ftsY"/>
    <property type="match status" value="1"/>
</dbReference>
<dbReference type="EMBL" id="CP061510">
    <property type="protein sequence ID" value="QSB43473.1"/>
    <property type="molecule type" value="Genomic_DNA"/>
</dbReference>
<accession>A0ABX7K6K4</accession>
<dbReference type="InterPro" id="IPR000897">
    <property type="entry name" value="SRP54_GTPase_dom"/>
</dbReference>
<evidence type="ECO:0000256" key="8">
    <source>
        <dbReference type="ARBA" id="ARBA00023170"/>
    </source>
</evidence>
<comment type="similarity">
    <text evidence="10">Belongs to the GTP-binding SRP family. FtsY subfamily.</text>
</comment>
<dbReference type="InterPro" id="IPR036225">
    <property type="entry name" value="SRP/SRP_N"/>
</dbReference>
<dbReference type="InterPro" id="IPR042101">
    <property type="entry name" value="SRP54_N_sf"/>
</dbReference>
<dbReference type="SUPFAM" id="SSF52540">
    <property type="entry name" value="P-loop containing nucleoside triphosphate hydrolases"/>
    <property type="match status" value="1"/>
</dbReference>
<evidence type="ECO:0000313" key="14">
    <source>
        <dbReference type="EMBL" id="QSB43473.1"/>
    </source>
</evidence>
<dbReference type="Gene3D" id="1.20.120.140">
    <property type="entry name" value="Signal recognition particle SRP54, nucleotide-binding domain"/>
    <property type="match status" value="1"/>
</dbReference>
<evidence type="ECO:0000256" key="6">
    <source>
        <dbReference type="ARBA" id="ARBA00023134"/>
    </source>
</evidence>
<keyword evidence="15" id="KW-1185">Reference proteome</keyword>
<dbReference type="CDD" id="cd17874">
    <property type="entry name" value="FtsY"/>
    <property type="match status" value="1"/>
</dbReference>
<keyword evidence="4 10" id="KW-0547">Nucleotide-binding</keyword>
<dbReference type="Proteomes" id="UP000663637">
    <property type="component" value="Chromosome"/>
</dbReference>
<dbReference type="RefSeq" id="WP_205440851.1">
    <property type="nucleotide sequence ID" value="NZ_CP061510.1"/>
</dbReference>
<comment type="subcellular location">
    <subcellularLocation>
        <location evidence="1">Cell inner membrane</location>
        <topology evidence="1">Peripheral membrane protein</topology>
        <orientation evidence="1">Cytoplasmic side</orientation>
    </subcellularLocation>
    <subcellularLocation>
        <location evidence="10">Cell membrane</location>
        <topology evidence="10">Peripheral membrane protein</topology>
        <orientation evidence="10">Cytoplasmic side</orientation>
    </subcellularLocation>
    <subcellularLocation>
        <location evidence="10">Cytoplasm</location>
    </subcellularLocation>
</comment>
<dbReference type="SMART" id="SM00963">
    <property type="entry name" value="SRP54_N"/>
    <property type="match status" value="1"/>
</dbReference>
<evidence type="ECO:0000256" key="10">
    <source>
        <dbReference type="HAMAP-Rule" id="MF_00920"/>
    </source>
</evidence>
<keyword evidence="3 10" id="KW-0963">Cytoplasm</keyword>
<organism evidence="14 15">
    <name type="scientific">Tsuneonella flava</name>
    <dbReference type="NCBI Taxonomy" id="2055955"/>
    <lineage>
        <taxon>Bacteria</taxon>
        <taxon>Pseudomonadati</taxon>
        <taxon>Pseudomonadota</taxon>
        <taxon>Alphaproteobacteria</taxon>
        <taxon>Sphingomonadales</taxon>
        <taxon>Erythrobacteraceae</taxon>
        <taxon>Tsuneonella</taxon>
    </lineage>
</organism>
<evidence type="ECO:0000256" key="5">
    <source>
        <dbReference type="ARBA" id="ARBA00022801"/>
    </source>
</evidence>
<sequence length="310" mass="32962">MNEPSSPSWTERVFGGFRKTSERLSNNLTGVVGTAKLDDATLDDVEDALIVSDLGPAAARRIRDRLAEKRFGLAISEQELREAVAEEIAAILRPVAKPLEIVAFPRPQVILVIGVNGSGKTTTIAKLAHWLQEDDYGVMLAAGDTFRAAAIGQLATWAERIGAPIVRGPEGGDPASIVFDGVKAATEQGIDALIVDTAGRLQNKRELMDELAKIRRVLGRLNAEAPHDVILVLDATNGQNALNQIETFMEVAGVTGLIMTKLDGTARGGVLVAAAEQFGLPIHAIGVGEKLEDLRPFDPDLVARVIAGVA</sequence>
<dbReference type="InterPro" id="IPR003593">
    <property type="entry name" value="AAA+_ATPase"/>
</dbReference>
<dbReference type="InterPro" id="IPR004390">
    <property type="entry name" value="SR_rcpt_FtsY"/>
</dbReference>
<evidence type="ECO:0000256" key="2">
    <source>
        <dbReference type="ARBA" id="ARBA00022475"/>
    </source>
</evidence>
<keyword evidence="5 10" id="KW-0378">Hydrolase</keyword>
<dbReference type="InterPro" id="IPR027417">
    <property type="entry name" value="P-loop_NTPase"/>
</dbReference>
<dbReference type="SUPFAM" id="SSF47364">
    <property type="entry name" value="Domain of the SRP/SRP receptor G-proteins"/>
    <property type="match status" value="1"/>
</dbReference>
<evidence type="ECO:0000259" key="11">
    <source>
        <dbReference type="SMART" id="SM00382"/>
    </source>
</evidence>
<dbReference type="Pfam" id="PF02881">
    <property type="entry name" value="SRP54_N"/>
    <property type="match status" value="1"/>
</dbReference>
<keyword evidence="8 10" id="KW-0675">Receptor</keyword>
<keyword evidence="2 10" id="KW-1003">Cell membrane</keyword>
<feature type="domain" description="AAA+ ATPase" evidence="11">
    <location>
        <begin position="106"/>
        <end position="253"/>
    </location>
</feature>
<dbReference type="SMART" id="SM00962">
    <property type="entry name" value="SRP54"/>
    <property type="match status" value="1"/>
</dbReference>
<evidence type="ECO:0000259" key="12">
    <source>
        <dbReference type="SMART" id="SM00962"/>
    </source>
</evidence>
<dbReference type="SMART" id="SM00382">
    <property type="entry name" value="AAA"/>
    <property type="match status" value="1"/>
</dbReference>
<feature type="domain" description="Signal recognition particle SRP54 helical bundle" evidence="13">
    <location>
        <begin position="13"/>
        <end position="92"/>
    </location>
</feature>
<dbReference type="InterPro" id="IPR013822">
    <property type="entry name" value="Signal_recog_particl_SRP54_hlx"/>
</dbReference>
<evidence type="ECO:0000259" key="13">
    <source>
        <dbReference type="SMART" id="SM00963"/>
    </source>
</evidence>
<comment type="catalytic activity">
    <reaction evidence="9 10">
        <text>GTP + H2O = GDP + phosphate + H(+)</text>
        <dbReference type="Rhea" id="RHEA:19669"/>
        <dbReference type="ChEBI" id="CHEBI:15377"/>
        <dbReference type="ChEBI" id="CHEBI:15378"/>
        <dbReference type="ChEBI" id="CHEBI:37565"/>
        <dbReference type="ChEBI" id="CHEBI:43474"/>
        <dbReference type="ChEBI" id="CHEBI:58189"/>
        <dbReference type="EC" id="3.6.5.4"/>
    </reaction>
</comment>
<protein>
    <recommendedName>
        <fullName evidence="10">Signal recognition particle receptor FtsY</fullName>
        <shortName evidence="10">SRP receptor</shortName>
        <ecNumber evidence="10">3.6.5.4</ecNumber>
    </recommendedName>
</protein>
<dbReference type="PANTHER" id="PTHR43134:SF1">
    <property type="entry name" value="SIGNAL RECOGNITION PARTICLE RECEPTOR SUBUNIT ALPHA"/>
    <property type="match status" value="1"/>
</dbReference>
<comment type="function">
    <text evidence="10">Involved in targeting and insertion of nascent membrane proteins into the cytoplasmic membrane. Acts as a receptor for the complex formed by the signal recognition particle (SRP) and the ribosome-nascent chain (RNC). Interaction with SRP-RNC leads to the transfer of the RNC complex to the Sec translocase for insertion into the membrane, the hydrolysis of GTP by both Ffh and FtsY, and the dissociation of the SRP-FtsY complex into the individual components.</text>
</comment>
<proteinExistence type="inferred from homology"/>
<comment type="subunit">
    <text evidence="10">Part of the signal recognition particle protein translocation system, which is composed of SRP and FtsY. SRP is a ribonucleoprotein composed of Ffh and a 4.5S RNA molecule.</text>
</comment>
<evidence type="ECO:0000256" key="7">
    <source>
        <dbReference type="ARBA" id="ARBA00023136"/>
    </source>
</evidence>
<feature type="binding site" evidence="10">
    <location>
        <begin position="196"/>
        <end position="200"/>
    </location>
    <ligand>
        <name>GTP</name>
        <dbReference type="ChEBI" id="CHEBI:37565"/>
    </ligand>
</feature>
<evidence type="ECO:0000256" key="4">
    <source>
        <dbReference type="ARBA" id="ARBA00022741"/>
    </source>
</evidence>
<dbReference type="PANTHER" id="PTHR43134">
    <property type="entry name" value="SIGNAL RECOGNITION PARTICLE RECEPTOR SUBUNIT ALPHA"/>
    <property type="match status" value="1"/>
</dbReference>
<dbReference type="Gene3D" id="3.40.50.300">
    <property type="entry name" value="P-loop containing nucleotide triphosphate hydrolases"/>
    <property type="match status" value="1"/>
</dbReference>
<dbReference type="HAMAP" id="MF_00920">
    <property type="entry name" value="FtsY"/>
    <property type="match status" value="1"/>
</dbReference>
<dbReference type="EC" id="3.6.5.4" evidence="10"/>
<gene>
    <name evidence="10 14" type="primary">ftsY</name>
    <name evidence="14" type="ORF">IDJ81_08690</name>
</gene>
<evidence type="ECO:0000256" key="9">
    <source>
        <dbReference type="ARBA" id="ARBA00048027"/>
    </source>
</evidence>
<keyword evidence="7 10" id="KW-0472">Membrane</keyword>
<evidence type="ECO:0000313" key="15">
    <source>
        <dbReference type="Proteomes" id="UP000663637"/>
    </source>
</evidence>
<reference evidence="14 15" key="1">
    <citation type="submission" date="2020-09" db="EMBL/GenBank/DDBJ databases">
        <title>Complete genome sequence of altererythrobacter flavus SS-21NJ, isolated from Dongying oil sludge in Shandong province.</title>
        <authorList>
            <person name="Sun S."/>
            <person name="Zhang Z."/>
        </authorList>
    </citation>
    <scope>NUCLEOTIDE SEQUENCE [LARGE SCALE GENOMIC DNA]</scope>
    <source>
        <strain evidence="14 15">SS-21NJ</strain>
    </source>
</reference>
<evidence type="ECO:0000256" key="1">
    <source>
        <dbReference type="ARBA" id="ARBA00004515"/>
    </source>
</evidence>
<name>A0ABX7K6K4_9SPHN</name>
<dbReference type="Pfam" id="PF00448">
    <property type="entry name" value="SRP54"/>
    <property type="match status" value="1"/>
</dbReference>